<proteinExistence type="inferred from homology"/>
<dbReference type="InterPro" id="IPR025709">
    <property type="entry name" value="Leu_tRNA-synth_edit"/>
</dbReference>
<dbReference type="InterPro" id="IPR001841">
    <property type="entry name" value="Znf_RING"/>
</dbReference>
<dbReference type="FunFam" id="3.40.50.620:FF:000077">
    <property type="entry name" value="Leucine--tRNA ligase"/>
    <property type="match status" value="1"/>
</dbReference>
<dbReference type="InterPro" id="IPR013155">
    <property type="entry name" value="M/V/L/I-tRNA-synth_anticd-bd"/>
</dbReference>
<dbReference type="NCBIfam" id="TIGR00396">
    <property type="entry name" value="leuS_bact"/>
    <property type="match status" value="1"/>
</dbReference>
<keyword evidence="8" id="KW-0805">Transcription regulation</keyword>
<dbReference type="InterPro" id="IPR003347">
    <property type="entry name" value="JmjC_dom"/>
</dbReference>
<dbReference type="Pfam" id="PF02373">
    <property type="entry name" value="JmjC"/>
    <property type="match status" value="1"/>
</dbReference>
<feature type="region of interest" description="Disordered" evidence="15">
    <location>
        <begin position="30"/>
        <end position="97"/>
    </location>
</feature>
<dbReference type="FunFam" id="3.90.740.10:FF:000049">
    <property type="entry name" value="Os01g0120300 protein"/>
    <property type="match status" value="1"/>
</dbReference>
<evidence type="ECO:0000256" key="9">
    <source>
        <dbReference type="ARBA" id="ARBA00023146"/>
    </source>
</evidence>
<dbReference type="CDD" id="cd00812">
    <property type="entry name" value="LeuRS_core"/>
    <property type="match status" value="1"/>
</dbReference>
<dbReference type="PANTHER" id="PTHR43740">
    <property type="entry name" value="LEUCYL-TRNA SYNTHETASE"/>
    <property type="match status" value="1"/>
</dbReference>
<dbReference type="EMBL" id="JRKL02001401">
    <property type="protein sequence ID" value="KAF3964211.1"/>
    <property type="molecule type" value="Genomic_DNA"/>
</dbReference>
<evidence type="ECO:0000256" key="5">
    <source>
        <dbReference type="ARBA" id="ARBA00022741"/>
    </source>
</evidence>
<dbReference type="Gene3D" id="2.60.120.650">
    <property type="entry name" value="Cupin"/>
    <property type="match status" value="1"/>
</dbReference>
<dbReference type="GO" id="GO:0005634">
    <property type="term" value="C:nucleus"/>
    <property type="evidence" value="ECO:0007669"/>
    <property type="project" value="UniProtKB-SubCell"/>
</dbReference>
<evidence type="ECO:0000256" key="8">
    <source>
        <dbReference type="ARBA" id="ARBA00023015"/>
    </source>
</evidence>
<dbReference type="Pfam" id="PF10497">
    <property type="entry name" value="zf-4CXXC_R1"/>
    <property type="match status" value="1"/>
</dbReference>
<evidence type="ECO:0000256" key="14">
    <source>
        <dbReference type="PROSITE-ProRule" id="PRU00175"/>
    </source>
</evidence>
<dbReference type="InterPro" id="IPR002300">
    <property type="entry name" value="aa-tRNA-synth_Ia"/>
</dbReference>
<evidence type="ECO:0000256" key="3">
    <source>
        <dbReference type="ARBA" id="ARBA00013164"/>
    </source>
</evidence>
<dbReference type="Pfam" id="PF09334">
    <property type="entry name" value="tRNA-synt_1g"/>
    <property type="match status" value="1"/>
</dbReference>
<feature type="compositionally biased region" description="Basic residues" evidence="15">
    <location>
        <begin position="84"/>
        <end position="95"/>
    </location>
</feature>
<dbReference type="GO" id="GO:0048608">
    <property type="term" value="P:reproductive structure development"/>
    <property type="evidence" value="ECO:0007669"/>
    <property type="project" value="UniProtKB-ARBA"/>
</dbReference>
<dbReference type="InterPro" id="IPR009080">
    <property type="entry name" value="tRNAsynth_Ia_anticodon-bd"/>
</dbReference>
<keyword evidence="14" id="KW-0862">Zinc</keyword>
<accession>A0A8J4VZZ6</accession>
<sequence>MEILCTKRLGQYPNNYQRVSNFQKVSKVEKKERVQEKLESESNRSKLEKEEDGHALSSEMRTKLSSKKVQNIHDVEFSRDQSIPKKRRSASNKKRHSEDDCFSDEFEEDEETLFLVKAKSRKRIRNSDSVMTEKYSDDASEKNYESRNGNVCTGSKERCSPINVKGNGEDRLKCHQCMKKKFVVVPCTKCKKKMYCIQCIKQWYPHLEEEEVSMLCPFCRRNCNCNVCLHSSGIIKTSKRDIPSHEKIHHLQYLICSLLPYLKQICEEQTKEMEIEANIQGKSYSEIEVQQTICYNDERIFCDHCATSIVDLHRSCPTCSYELCLSCCEEIRKESLTSRGKMKFQYINNGYDYMHGGDPLPESCLLKTSKEHVKSFIKWSANGDGSVTCAPKEIGGCGECILELRRILPLGWISSLEIKAGNLLEMFRAQPTNFKHKGTRKSMKIFRRAASRVDCDDNDLYCPSSRDSLLEEERLHFQQCWTNGEPVIVRDVLEQTAGLSWEPMVIWRALCESVDLDISSKMSEVKAIDCLAGCEVEIRTREFFQGYIEGRTYYNFWPEMLKLKDWPPSNKFEDFLPRHCDEFIRALPFQEYTDPRSGLLNLAVKLPPGVLKPDLGPKTYIGYGLAEELGRGDSVTKLHCDMSDAVNILTHTAEVVLSDKQRSAIATLKERHRAQDWKEHLDREELSCPTEKLVHSNGEDMEVLEIADMSKHPSDIDGKIEMSKSDIEGATCPGFSTEQETEEIGSALWDIFRREDVPQLEAYLRKHANEFRHTYCSPVEQVVHPIHDQSFYLTSEHKRKLKEEFGVEPWTFVQRLGEAVFIPAGCPHQVRNLKSCTKVAVDFVSPENVHECLRLTEEFRQLPINHKAREDKLEIKKMIIYAVDQAITDLEALTNSFFFSHVSVVRSSVTRGVNEEEEDKQLVVKKAYPFLEIEPKWQRYWEENRTFRTPDEIDTSKPKFYVLDMFPYPSGAGLHVGHPLGYTATDILARFKRMQGYNVLHPMGWDAFGLPAEQYAIQTGTHPNITTFRNINRFRSQLKSLGFSYDWDREFSTIEPEYYKWTQWIFLQLLKRGLAYQAEVPVNWCPALGTVLANEEVIDGVSERGGHPVIRKPMRQWMLKITAYADRLLEDLDDLDWPESVKDMQRNWIGRSDGAEMEFYVLDSDGQERNIKITVFTTRPDTIFGATYLVVAPEHTLLPSLVSMAQSKYVDEYIDLASRKSDLERTELQKEKTGVFSGCYARNPANGEAIPIWVADYVLGSYGTGAIMAVPAHDTRDYEFALKYDIPIRWVVTPEDKSLTDSRSAFPGQGLIINSSNSMLGLDINGLSSKEAASKVIEWADKTGNGKKKVNYKLRDWLFARQRYWGEPIPVIFLDETGETIPLPETELPLTLPELDDFTPTGTGEPPLSKAVSWVKTMDPSSGKPATRETSTMPQWAGSCWYYLRFMDPSNSKELVDKEKERYWSPVDVYVGGAEHAVLHLLYSRFWHKVLYDIGVVSTKEPFQCVINQGIILGEVQYMAFRDSDGNFISADSADMLGEANQERISEEKVVKSGDSFVLKDNPKIRLVARAHKMSKSRGNVVNPDDVVSEYGADSLRLYEMFMGPLRDSKTWNTSGIEGVHRFLGRTWRLIAGSPSPDGTFRDGTVAIDEEPTLEQLRSLHKCIAKVTEEIEGTRFNTGISAMMEFINAAYKWDKHPRSIFEAFVLLLSPYAPHMAEELWLRLGHSTSVAYEPFPKADPAYLKDLTIVLPVQINGKTRGTIQVEEACTEEDAFKLASKDEKLSKYLAGKSIKKRIYVPGKILNVILDRENIKVGAR</sequence>
<evidence type="ECO:0000256" key="10">
    <source>
        <dbReference type="ARBA" id="ARBA00023163"/>
    </source>
</evidence>
<feature type="domain" description="RING-type" evidence="16">
    <location>
        <begin position="174"/>
        <end position="220"/>
    </location>
</feature>
<feature type="domain" description="JmjC" evidence="17">
    <location>
        <begin position="595"/>
        <end position="860"/>
    </location>
</feature>
<dbReference type="SUPFAM" id="SSF50677">
    <property type="entry name" value="ValRS/IleRS/LeuRS editing domain"/>
    <property type="match status" value="1"/>
</dbReference>
<dbReference type="SUPFAM" id="SSF52374">
    <property type="entry name" value="Nucleotidylyl transferase"/>
    <property type="match status" value="1"/>
</dbReference>
<dbReference type="Pfam" id="PF13603">
    <property type="entry name" value="tRNA-synt_1_2"/>
    <property type="match status" value="1"/>
</dbReference>
<evidence type="ECO:0000313" key="18">
    <source>
        <dbReference type="EMBL" id="KAF3964211.1"/>
    </source>
</evidence>
<dbReference type="OrthoDB" id="15954at2759"/>
<keyword evidence="10" id="KW-0804">Transcription</keyword>
<keyword evidence="7" id="KW-0648">Protein biosynthesis</keyword>
<dbReference type="Gene3D" id="3.90.740.10">
    <property type="entry name" value="Valyl/Leucyl/Isoleucyl-tRNA synthetase, editing domain"/>
    <property type="match status" value="1"/>
</dbReference>
<evidence type="ECO:0000259" key="17">
    <source>
        <dbReference type="PROSITE" id="PS51184"/>
    </source>
</evidence>
<dbReference type="GO" id="GO:0006429">
    <property type="term" value="P:leucyl-tRNA aminoacylation"/>
    <property type="evidence" value="ECO:0007669"/>
    <property type="project" value="InterPro"/>
</dbReference>
<keyword evidence="11" id="KW-0539">Nucleus</keyword>
<dbReference type="SUPFAM" id="SSF51197">
    <property type="entry name" value="Clavaminate synthase-like"/>
    <property type="match status" value="1"/>
</dbReference>
<dbReference type="FunFam" id="1.10.730.10:FF:000012">
    <property type="entry name" value="Leucine--tRNA ligase"/>
    <property type="match status" value="1"/>
</dbReference>
<dbReference type="SUPFAM" id="SSF47323">
    <property type="entry name" value="Anticodon-binding domain of a subclass of class I aminoacyl-tRNA synthetases"/>
    <property type="match status" value="1"/>
</dbReference>
<dbReference type="SMART" id="SM00558">
    <property type="entry name" value="JmjC"/>
    <property type="match status" value="1"/>
</dbReference>
<dbReference type="FunFam" id="1.10.730.10:FF:000011">
    <property type="entry name" value="Leucine--tRNA ligase chloroplastic/mitochondrial"/>
    <property type="match status" value="1"/>
</dbReference>
<evidence type="ECO:0000256" key="13">
    <source>
        <dbReference type="ARBA" id="ARBA00047469"/>
    </source>
</evidence>
<dbReference type="PROSITE" id="PS50089">
    <property type="entry name" value="ZF_RING_2"/>
    <property type="match status" value="1"/>
</dbReference>
<evidence type="ECO:0000256" key="11">
    <source>
        <dbReference type="ARBA" id="ARBA00023242"/>
    </source>
</evidence>
<gene>
    <name evidence="18" type="ORF">CMV_011475</name>
</gene>
<dbReference type="Gene3D" id="1.10.730.10">
    <property type="entry name" value="Isoleucyl-tRNA Synthetase, Domain 1"/>
    <property type="match status" value="1"/>
</dbReference>
<keyword evidence="19" id="KW-1185">Reference proteome</keyword>
<evidence type="ECO:0000256" key="2">
    <source>
        <dbReference type="ARBA" id="ARBA00005594"/>
    </source>
</evidence>
<keyword evidence="4" id="KW-0436">Ligase</keyword>
<keyword evidence="14" id="KW-0479">Metal-binding</keyword>
<dbReference type="GO" id="GO:0008270">
    <property type="term" value="F:zinc ion binding"/>
    <property type="evidence" value="ECO:0007669"/>
    <property type="project" value="UniProtKB-KW"/>
</dbReference>
<dbReference type="InterPro" id="IPR002302">
    <property type="entry name" value="Leu-tRNA-ligase"/>
</dbReference>
<organism evidence="18 19">
    <name type="scientific">Castanea mollissima</name>
    <name type="common">Chinese chestnut</name>
    <dbReference type="NCBI Taxonomy" id="60419"/>
    <lineage>
        <taxon>Eukaryota</taxon>
        <taxon>Viridiplantae</taxon>
        <taxon>Streptophyta</taxon>
        <taxon>Embryophyta</taxon>
        <taxon>Tracheophyta</taxon>
        <taxon>Spermatophyta</taxon>
        <taxon>Magnoliopsida</taxon>
        <taxon>eudicotyledons</taxon>
        <taxon>Gunneridae</taxon>
        <taxon>Pentapetalae</taxon>
        <taxon>rosids</taxon>
        <taxon>fabids</taxon>
        <taxon>Fagales</taxon>
        <taxon>Fagaceae</taxon>
        <taxon>Castanea</taxon>
    </lineage>
</organism>
<evidence type="ECO:0000259" key="16">
    <source>
        <dbReference type="PROSITE" id="PS50089"/>
    </source>
</evidence>
<dbReference type="GO" id="GO:0005524">
    <property type="term" value="F:ATP binding"/>
    <property type="evidence" value="ECO:0007669"/>
    <property type="project" value="UniProtKB-KW"/>
</dbReference>
<dbReference type="Proteomes" id="UP000737018">
    <property type="component" value="Unassembled WGS sequence"/>
</dbReference>
<keyword evidence="6" id="KW-0067">ATP-binding</keyword>
<dbReference type="InterPro" id="IPR015413">
    <property type="entry name" value="Methionyl/Leucyl_tRNA_Synth"/>
</dbReference>
<dbReference type="PROSITE" id="PS51184">
    <property type="entry name" value="JMJC"/>
    <property type="match status" value="1"/>
</dbReference>
<comment type="caution">
    <text evidence="18">The sequence shown here is derived from an EMBL/GenBank/DDBJ whole genome shotgun (WGS) entry which is preliminary data.</text>
</comment>
<evidence type="ECO:0000256" key="12">
    <source>
        <dbReference type="ARBA" id="ARBA00030520"/>
    </source>
</evidence>
<dbReference type="PANTHER" id="PTHR43740:SF2">
    <property type="entry name" value="LEUCINE--TRNA LIGASE, MITOCHONDRIAL"/>
    <property type="match status" value="1"/>
</dbReference>
<evidence type="ECO:0000256" key="15">
    <source>
        <dbReference type="SAM" id="MobiDB-lite"/>
    </source>
</evidence>
<dbReference type="InterPro" id="IPR001412">
    <property type="entry name" value="aa-tRNA-synth_I_CS"/>
</dbReference>
<comment type="catalytic activity">
    <reaction evidence="13">
        <text>tRNA(Leu) + L-leucine + ATP = L-leucyl-tRNA(Leu) + AMP + diphosphate</text>
        <dbReference type="Rhea" id="RHEA:11688"/>
        <dbReference type="Rhea" id="RHEA-COMP:9613"/>
        <dbReference type="Rhea" id="RHEA-COMP:9622"/>
        <dbReference type="ChEBI" id="CHEBI:30616"/>
        <dbReference type="ChEBI" id="CHEBI:33019"/>
        <dbReference type="ChEBI" id="CHEBI:57427"/>
        <dbReference type="ChEBI" id="CHEBI:78442"/>
        <dbReference type="ChEBI" id="CHEBI:78494"/>
        <dbReference type="ChEBI" id="CHEBI:456215"/>
        <dbReference type="EC" id="6.1.1.4"/>
    </reaction>
</comment>
<evidence type="ECO:0000256" key="1">
    <source>
        <dbReference type="ARBA" id="ARBA00004123"/>
    </source>
</evidence>
<dbReference type="EC" id="6.1.1.4" evidence="3"/>
<keyword evidence="9" id="KW-0030">Aminoacyl-tRNA synthetase</keyword>
<protein>
    <recommendedName>
        <fullName evidence="3">leucine--tRNA ligase</fullName>
        <ecNumber evidence="3">6.1.1.4</ecNumber>
    </recommendedName>
    <alternativeName>
        <fullName evidence="12">Leucyl-tRNA synthetase</fullName>
    </alternativeName>
</protein>
<dbReference type="GO" id="GO:0009791">
    <property type="term" value="P:post-embryonic development"/>
    <property type="evidence" value="ECO:0007669"/>
    <property type="project" value="UniProtKB-ARBA"/>
</dbReference>
<dbReference type="GO" id="GO:0004823">
    <property type="term" value="F:leucine-tRNA ligase activity"/>
    <property type="evidence" value="ECO:0007669"/>
    <property type="project" value="UniProtKB-EC"/>
</dbReference>
<reference evidence="18" key="1">
    <citation type="submission" date="2020-03" db="EMBL/GenBank/DDBJ databases">
        <title>Castanea mollissima Vanexum genome sequencing.</title>
        <authorList>
            <person name="Staton M."/>
        </authorList>
    </citation>
    <scope>NUCLEOTIDE SEQUENCE</scope>
    <source>
        <tissue evidence="18">Leaf</tissue>
    </source>
</reference>
<comment type="subcellular location">
    <subcellularLocation>
        <location evidence="1">Nucleus</location>
    </subcellularLocation>
</comment>
<keyword evidence="5" id="KW-0547">Nucleotide-binding</keyword>
<dbReference type="Gene3D" id="3.40.50.620">
    <property type="entry name" value="HUPs"/>
    <property type="match status" value="2"/>
</dbReference>
<dbReference type="InterPro" id="IPR009008">
    <property type="entry name" value="Val/Leu/Ile-tRNA-synth_edit"/>
</dbReference>
<dbReference type="Pfam" id="PF00133">
    <property type="entry name" value="tRNA-synt_1"/>
    <property type="match status" value="1"/>
</dbReference>
<dbReference type="PRINTS" id="PR00985">
    <property type="entry name" value="TRNASYNTHLEU"/>
</dbReference>
<dbReference type="GO" id="GO:0005739">
    <property type="term" value="C:mitochondrion"/>
    <property type="evidence" value="ECO:0007669"/>
    <property type="project" value="UniProtKB-ARBA"/>
</dbReference>
<dbReference type="HAMAP" id="MF_00049_B">
    <property type="entry name" value="Leu_tRNA_synth_B"/>
    <property type="match status" value="1"/>
</dbReference>
<evidence type="ECO:0000256" key="6">
    <source>
        <dbReference type="ARBA" id="ARBA00022840"/>
    </source>
</evidence>
<dbReference type="Pfam" id="PF08264">
    <property type="entry name" value="Anticodon_1"/>
    <property type="match status" value="1"/>
</dbReference>
<feature type="compositionally biased region" description="Basic and acidic residues" evidence="15">
    <location>
        <begin position="71"/>
        <end position="83"/>
    </location>
</feature>
<comment type="similarity">
    <text evidence="2">Belongs to the class-I aminoacyl-tRNA synthetase family.</text>
</comment>
<dbReference type="PROSITE" id="PS00178">
    <property type="entry name" value="AA_TRNA_LIGASE_I"/>
    <property type="match status" value="1"/>
</dbReference>
<feature type="compositionally biased region" description="Basic and acidic residues" evidence="15">
    <location>
        <begin position="30"/>
        <end position="54"/>
    </location>
</feature>
<dbReference type="GO" id="GO:0005829">
    <property type="term" value="C:cytosol"/>
    <property type="evidence" value="ECO:0007669"/>
    <property type="project" value="TreeGrafter"/>
</dbReference>
<evidence type="ECO:0000256" key="7">
    <source>
        <dbReference type="ARBA" id="ARBA00022917"/>
    </source>
</evidence>
<evidence type="ECO:0000256" key="4">
    <source>
        <dbReference type="ARBA" id="ARBA00022598"/>
    </source>
</evidence>
<evidence type="ECO:0000313" key="19">
    <source>
        <dbReference type="Proteomes" id="UP000737018"/>
    </source>
</evidence>
<dbReference type="FunFam" id="3.40.50.620:FF:000056">
    <property type="entry name" value="Leucine--tRNA ligase"/>
    <property type="match status" value="1"/>
</dbReference>
<keyword evidence="14" id="KW-0863">Zinc-finger</keyword>
<dbReference type="InterPro" id="IPR018866">
    <property type="entry name" value="Znf-4CXXC_R1"/>
</dbReference>
<dbReference type="GO" id="GO:0002161">
    <property type="term" value="F:aminoacyl-tRNA deacylase activity"/>
    <property type="evidence" value="ECO:0007669"/>
    <property type="project" value="InterPro"/>
</dbReference>
<dbReference type="CDD" id="cd07958">
    <property type="entry name" value="Anticodon_Ia_Leu_BEm"/>
    <property type="match status" value="1"/>
</dbReference>
<name>A0A8J4VZZ6_9ROSI</name>
<dbReference type="InterPro" id="IPR014729">
    <property type="entry name" value="Rossmann-like_a/b/a_fold"/>
</dbReference>